<accession>A0ABY4BN24</accession>
<dbReference type="Gene3D" id="1.10.287.110">
    <property type="entry name" value="DnaJ domain"/>
    <property type="match status" value="1"/>
</dbReference>
<proteinExistence type="predicted"/>
<name>A0ABY4BN24_9FLAO</name>
<gene>
    <name evidence="1" type="ORF">MTP09_10210</name>
</gene>
<evidence type="ECO:0000313" key="2">
    <source>
        <dbReference type="Proteomes" id="UP000831460"/>
    </source>
</evidence>
<protein>
    <submittedName>
        <fullName evidence="1">J domain-containing protein</fullName>
    </submittedName>
</protein>
<dbReference type="RefSeq" id="WP_243548307.1">
    <property type="nucleotide sequence ID" value="NZ_CP094532.1"/>
</dbReference>
<dbReference type="Proteomes" id="UP000831460">
    <property type="component" value="Chromosome"/>
</dbReference>
<keyword evidence="2" id="KW-1185">Reference proteome</keyword>
<sequence length="262" mass="30237">MNNLSDQLHLLTNTFIEKDEKYRYLSGTGKSELEARFMTKIGNRRIDLLNLQLEIKAMQRKIEEFNAAINKKEVPSIALINAKVLVEMTEQREAILKQKEQVVAAQDYLKNLVFIADPTELKETYRQLAKKLHPDVVAENTEQLQELWLRVRDAYVAGDIDTLKSIEIVYADVLAHLKPADEQSEEELQKKVDFLKESIRALDEKTLALKNTFPYTIETLLNDNELISAETAKIEAEIEQHDVYLQELIAKFEKMIHDHGGQ</sequence>
<dbReference type="SUPFAM" id="SSF46565">
    <property type="entry name" value="Chaperone J-domain"/>
    <property type="match status" value="1"/>
</dbReference>
<reference evidence="1 2" key="1">
    <citation type="submission" date="2022-03" db="EMBL/GenBank/DDBJ databases">
        <title>Chryseobacterium sp. isolated from particulate matters in swine house.</title>
        <authorList>
            <person name="Won M."/>
            <person name="Kim S.-J."/>
            <person name="Kwon S.-W."/>
        </authorList>
    </citation>
    <scope>NUCLEOTIDE SEQUENCE [LARGE SCALE GENOMIC DNA]</scope>
    <source>
        <strain evidence="1 2">SC2-2</strain>
    </source>
</reference>
<organism evidence="1 2">
    <name type="scientific">Chryseobacterium suipulveris</name>
    <dbReference type="NCBI Taxonomy" id="2929800"/>
    <lineage>
        <taxon>Bacteria</taxon>
        <taxon>Pseudomonadati</taxon>
        <taxon>Bacteroidota</taxon>
        <taxon>Flavobacteriia</taxon>
        <taxon>Flavobacteriales</taxon>
        <taxon>Weeksellaceae</taxon>
        <taxon>Chryseobacterium group</taxon>
        <taxon>Chryseobacterium</taxon>
    </lineage>
</organism>
<dbReference type="EMBL" id="CP094532">
    <property type="protein sequence ID" value="UOE40284.1"/>
    <property type="molecule type" value="Genomic_DNA"/>
</dbReference>
<dbReference type="InterPro" id="IPR036869">
    <property type="entry name" value="J_dom_sf"/>
</dbReference>
<evidence type="ECO:0000313" key="1">
    <source>
        <dbReference type="EMBL" id="UOE40284.1"/>
    </source>
</evidence>